<dbReference type="InterPro" id="IPR003423">
    <property type="entry name" value="OMP_efflux"/>
</dbReference>
<keyword evidence="3" id="KW-0813">Transport</keyword>
<sequence>MAKTRVSIVLIFGLILFWKGLLAQDTTVFTLAKCKEIALSNHYEIRDARIVVQLSEEKLKAAEKYWIPSVEAYFNNYFNAYPRNREMDILYEYLYKSELAPTPDNPSQNFRKLYTDFSNEMGLETSMLLYNFGAQALREQQRSFELLTAQFEQQEVKNKVLMKLYEHYFEVLLNQQMLAIAQENVDNLAQLLQQSTRKFEVGVITKFELAQAKQEYNQGLYELAAKKLNLDKTVFLLLNFLQVDVPITQALVKDVLAEASPAAAIFPTDQVEETIQQYAAVQAEKSRLISVQEDTKLFKANLKPKLYGYYALGTNFIHRNNSDAVRDPILEQWKNNVINRVGIRLAIPIVNRYADRSMVQQSRYNEERQLNAIAHLENELKGKIHAEIMAYNQTRGMINIAEERIEISKEVFEMSMKAYESGVVNMYDLNKSRVDLFNNEMNLAKLKVENELRKEMLRIYFK</sequence>
<comment type="subcellular location">
    <subcellularLocation>
        <location evidence="1">Cell outer membrane</location>
    </subcellularLocation>
</comment>
<dbReference type="GO" id="GO:0015562">
    <property type="term" value="F:efflux transmembrane transporter activity"/>
    <property type="evidence" value="ECO:0007669"/>
    <property type="project" value="InterPro"/>
</dbReference>
<dbReference type="PANTHER" id="PTHR30026:SF20">
    <property type="entry name" value="OUTER MEMBRANE PROTEIN TOLC"/>
    <property type="match status" value="1"/>
</dbReference>
<comment type="caution">
    <text evidence="8">The sequence shown here is derived from an EMBL/GenBank/DDBJ whole genome shotgun (WGS) entry which is preliminary data.</text>
</comment>
<name>A0A6N8KYS0_9SPHI</name>
<dbReference type="SUPFAM" id="SSF56954">
    <property type="entry name" value="Outer membrane efflux proteins (OEP)"/>
    <property type="match status" value="1"/>
</dbReference>
<evidence type="ECO:0008006" key="10">
    <source>
        <dbReference type="Google" id="ProtNLM"/>
    </source>
</evidence>
<dbReference type="Pfam" id="PF02321">
    <property type="entry name" value="OEP"/>
    <property type="match status" value="2"/>
</dbReference>
<dbReference type="GO" id="GO:0015288">
    <property type="term" value="F:porin activity"/>
    <property type="evidence" value="ECO:0007669"/>
    <property type="project" value="TreeGrafter"/>
</dbReference>
<protein>
    <recommendedName>
        <fullName evidence="10">TolC family protein</fullName>
    </recommendedName>
</protein>
<dbReference type="InterPro" id="IPR051906">
    <property type="entry name" value="TolC-like"/>
</dbReference>
<keyword evidence="6" id="KW-0472">Membrane</keyword>
<evidence type="ECO:0000256" key="4">
    <source>
        <dbReference type="ARBA" id="ARBA00022452"/>
    </source>
</evidence>
<dbReference type="Proteomes" id="UP000435036">
    <property type="component" value="Unassembled WGS sequence"/>
</dbReference>
<reference evidence="8 9" key="1">
    <citation type="submission" date="2019-12" db="EMBL/GenBank/DDBJ databases">
        <authorList>
            <person name="Dong K."/>
        </authorList>
    </citation>
    <scope>NUCLEOTIDE SEQUENCE [LARGE SCALE GENOMIC DNA]</scope>
    <source>
        <strain evidence="8 9">JCM 31225</strain>
    </source>
</reference>
<dbReference type="AlphaFoldDB" id="A0A6N8KYS0"/>
<keyword evidence="9" id="KW-1185">Reference proteome</keyword>
<dbReference type="EMBL" id="WSQA01000007">
    <property type="protein sequence ID" value="MVZ62595.1"/>
    <property type="molecule type" value="Genomic_DNA"/>
</dbReference>
<evidence type="ECO:0000313" key="8">
    <source>
        <dbReference type="EMBL" id="MVZ62595.1"/>
    </source>
</evidence>
<evidence type="ECO:0000256" key="3">
    <source>
        <dbReference type="ARBA" id="ARBA00022448"/>
    </source>
</evidence>
<dbReference type="OrthoDB" id="9811587at2"/>
<evidence type="ECO:0000256" key="1">
    <source>
        <dbReference type="ARBA" id="ARBA00004442"/>
    </source>
</evidence>
<organism evidence="8 9">
    <name type="scientific">Sphingobacterium humi</name>
    <dbReference type="NCBI Taxonomy" id="1796905"/>
    <lineage>
        <taxon>Bacteria</taxon>
        <taxon>Pseudomonadati</taxon>
        <taxon>Bacteroidota</taxon>
        <taxon>Sphingobacteriia</taxon>
        <taxon>Sphingobacteriales</taxon>
        <taxon>Sphingobacteriaceae</taxon>
        <taxon>Sphingobacterium</taxon>
    </lineage>
</organism>
<keyword evidence="7" id="KW-0998">Cell outer membrane</keyword>
<keyword evidence="5" id="KW-0812">Transmembrane</keyword>
<dbReference type="PANTHER" id="PTHR30026">
    <property type="entry name" value="OUTER MEMBRANE PROTEIN TOLC"/>
    <property type="match status" value="1"/>
</dbReference>
<comment type="similarity">
    <text evidence="2">Belongs to the outer membrane factor (OMF) (TC 1.B.17) family.</text>
</comment>
<dbReference type="GO" id="GO:0009279">
    <property type="term" value="C:cell outer membrane"/>
    <property type="evidence" value="ECO:0007669"/>
    <property type="project" value="UniProtKB-SubCell"/>
</dbReference>
<evidence type="ECO:0000256" key="5">
    <source>
        <dbReference type="ARBA" id="ARBA00022692"/>
    </source>
</evidence>
<evidence type="ECO:0000256" key="7">
    <source>
        <dbReference type="ARBA" id="ARBA00023237"/>
    </source>
</evidence>
<accession>A0A6N8KYS0</accession>
<evidence type="ECO:0000256" key="6">
    <source>
        <dbReference type="ARBA" id="ARBA00023136"/>
    </source>
</evidence>
<dbReference type="Gene3D" id="1.20.1600.10">
    <property type="entry name" value="Outer membrane efflux proteins (OEP)"/>
    <property type="match status" value="1"/>
</dbReference>
<evidence type="ECO:0000256" key="2">
    <source>
        <dbReference type="ARBA" id="ARBA00007613"/>
    </source>
</evidence>
<keyword evidence="4" id="KW-1134">Transmembrane beta strand</keyword>
<proteinExistence type="inferred from homology"/>
<gene>
    <name evidence="8" type="ORF">GQF63_11215</name>
</gene>
<evidence type="ECO:0000313" key="9">
    <source>
        <dbReference type="Proteomes" id="UP000435036"/>
    </source>
</evidence>
<dbReference type="RefSeq" id="WP_160369320.1">
    <property type="nucleotide sequence ID" value="NZ_WSQA01000007.1"/>
</dbReference>
<dbReference type="GO" id="GO:1990281">
    <property type="term" value="C:efflux pump complex"/>
    <property type="evidence" value="ECO:0007669"/>
    <property type="project" value="TreeGrafter"/>
</dbReference>